<feature type="domain" description="TMEM205-like" evidence="6">
    <location>
        <begin position="44"/>
        <end position="89"/>
    </location>
</feature>
<keyword evidence="2 5" id="KW-0812">Transmembrane</keyword>
<feature type="transmembrane region" description="Helical" evidence="5">
    <location>
        <begin position="32"/>
        <end position="60"/>
    </location>
</feature>
<dbReference type="PANTHER" id="PTHR47652:SF3">
    <property type="entry name" value="MITOCHONDRIAL IMPORT INNER MEMBRANE TRANSLOCASE SUBUNIT TIM44"/>
    <property type="match status" value="1"/>
</dbReference>
<dbReference type="AlphaFoldDB" id="A0A7J8T1G5"/>
<comment type="caution">
    <text evidence="7">The sequence shown here is derived from an EMBL/GenBank/DDBJ whole genome shotgun (WGS) entry which is preliminary data.</text>
</comment>
<feature type="transmembrane region" description="Helical" evidence="5">
    <location>
        <begin position="72"/>
        <end position="90"/>
    </location>
</feature>
<sequence>MMGADIVTNTSEQRENIQEKAMEEALKKVMSIANLLVSAIAYEISVWVMFISSFILAGQLPTQQFGLVHSKIYHIYFRAMAYSIGLAFLAN</sequence>
<keyword evidence="4 5" id="KW-0472">Membrane</keyword>
<evidence type="ECO:0000256" key="4">
    <source>
        <dbReference type="ARBA" id="ARBA00023136"/>
    </source>
</evidence>
<dbReference type="PANTHER" id="PTHR47652">
    <property type="entry name" value="MITOCHONDRIAL IMPORT INNER MEMBRANE TRANSLOCASE SUBUNIT TIM44"/>
    <property type="match status" value="1"/>
</dbReference>
<dbReference type="GO" id="GO:0016020">
    <property type="term" value="C:membrane"/>
    <property type="evidence" value="ECO:0007669"/>
    <property type="project" value="UniProtKB-SubCell"/>
</dbReference>
<dbReference type="Pfam" id="PF13664">
    <property type="entry name" value="DUF4149"/>
    <property type="match status" value="1"/>
</dbReference>
<accession>A0A7J8T1G5</accession>
<keyword evidence="3 5" id="KW-1133">Transmembrane helix</keyword>
<gene>
    <name evidence="7" type="ORF">Godav_001008</name>
</gene>
<evidence type="ECO:0000256" key="3">
    <source>
        <dbReference type="ARBA" id="ARBA00022989"/>
    </source>
</evidence>
<evidence type="ECO:0000256" key="1">
    <source>
        <dbReference type="ARBA" id="ARBA00004370"/>
    </source>
</evidence>
<protein>
    <recommendedName>
        <fullName evidence="6">TMEM205-like domain-containing protein</fullName>
    </recommendedName>
</protein>
<evidence type="ECO:0000256" key="2">
    <source>
        <dbReference type="ARBA" id="ARBA00022692"/>
    </source>
</evidence>
<organism evidence="7 8">
    <name type="scientific">Gossypium davidsonii</name>
    <name type="common">Davidson's cotton</name>
    <name type="synonym">Gossypium klotzschianum subsp. davidsonii</name>
    <dbReference type="NCBI Taxonomy" id="34287"/>
    <lineage>
        <taxon>Eukaryota</taxon>
        <taxon>Viridiplantae</taxon>
        <taxon>Streptophyta</taxon>
        <taxon>Embryophyta</taxon>
        <taxon>Tracheophyta</taxon>
        <taxon>Spermatophyta</taxon>
        <taxon>Magnoliopsida</taxon>
        <taxon>eudicotyledons</taxon>
        <taxon>Gunneridae</taxon>
        <taxon>Pentapetalae</taxon>
        <taxon>rosids</taxon>
        <taxon>malvids</taxon>
        <taxon>Malvales</taxon>
        <taxon>Malvaceae</taxon>
        <taxon>Malvoideae</taxon>
        <taxon>Gossypium</taxon>
    </lineage>
</organism>
<dbReference type="Proteomes" id="UP000593561">
    <property type="component" value="Unassembled WGS sequence"/>
</dbReference>
<name>A0A7J8T1G5_GOSDV</name>
<evidence type="ECO:0000256" key="5">
    <source>
        <dbReference type="SAM" id="Phobius"/>
    </source>
</evidence>
<dbReference type="InterPro" id="IPR025423">
    <property type="entry name" value="TMEM205-like"/>
</dbReference>
<dbReference type="EMBL" id="JABFAC010000013">
    <property type="protein sequence ID" value="MBA0632218.1"/>
    <property type="molecule type" value="Genomic_DNA"/>
</dbReference>
<comment type="subcellular location">
    <subcellularLocation>
        <location evidence="1">Membrane</location>
    </subcellularLocation>
</comment>
<evidence type="ECO:0000313" key="7">
    <source>
        <dbReference type="EMBL" id="MBA0632218.1"/>
    </source>
</evidence>
<evidence type="ECO:0000259" key="6">
    <source>
        <dbReference type="Pfam" id="PF13664"/>
    </source>
</evidence>
<proteinExistence type="predicted"/>
<evidence type="ECO:0000313" key="8">
    <source>
        <dbReference type="Proteomes" id="UP000593561"/>
    </source>
</evidence>
<reference evidence="7 8" key="1">
    <citation type="journal article" date="2019" name="Genome Biol. Evol.">
        <title>Insights into the evolution of the New World diploid cottons (Gossypium, subgenus Houzingenia) based on genome sequencing.</title>
        <authorList>
            <person name="Grover C.E."/>
            <person name="Arick M.A. 2nd"/>
            <person name="Thrash A."/>
            <person name="Conover J.L."/>
            <person name="Sanders W.S."/>
            <person name="Peterson D.G."/>
            <person name="Frelichowski J.E."/>
            <person name="Scheffler J.A."/>
            <person name="Scheffler B.E."/>
            <person name="Wendel J.F."/>
        </authorList>
    </citation>
    <scope>NUCLEOTIDE SEQUENCE [LARGE SCALE GENOMIC DNA]</scope>
    <source>
        <strain evidence="7">27</strain>
        <tissue evidence="7">Leaf</tissue>
    </source>
</reference>
<keyword evidence="8" id="KW-1185">Reference proteome</keyword>